<evidence type="ECO:0000259" key="1">
    <source>
        <dbReference type="PROSITE" id="PS51857"/>
    </source>
</evidence>
<dbReference type="GO" id="GO:0003676">
    <property type="term" value="F:nucleic acid binding"/>
    <property type="evidence" value="ECO:0007669"/>
    <property type="project" value="InterPro"/>
</dbReference>
<dbReference type="InterPro" id="IPR050181">
    <property type="entry name" value="Cold_shock_domain"/>
</dbReference>
<evidence type="ECO:0000313" key="2">
    <source>
        <dbReference type="EMBL" id="PNQ95996.1"/>
    </source>
</evidence>
<dbReference type="InterPro" id="IPR002059">
    <property type="entry name" value="CSP_DNA-bd"/>
</dbReference>
<dbReference type="InterPro" id="IPR012156">
    <property type="entry name" value="Cold_shock_CspA"/>
</dbReference>
<protein>
    <recommendedName>
        <fullName evidence="1">CSD domain-containing protein</fullName>
    </recommendedName>
</protein>
<evidence type="ECO:0000313" key="3">
    <source>
        <dbReference type="Proteomes" id="UP000236268"/>
    </source>
</evidence>
<dbReference type="PRINTS" id="PR00050">
    <property type="entry name" value="COLDSHOCK"/>
</dbReference>
<dbReference type="InterPro" id="IPR012340">
    <property type="entry name" value="NA-bd_OB-fold"/>
</dbReference>
<dbReference type="Pfam" id="PF00313">
    <property type="entry name" value="CSD"/>
    <property type="match status" value="1"/>
</dbReference>
<dbReference type="CDD" id="cd04458">
    <property type="entry name" value="CSP_CDS"/>
    <property type="match status" value="1"/>
</dbReference>
<accession>A0A2K1FTY0</accession>
<dbReference type="PROSITE" id="PS51857">
    <property type="entry name" value="CSD_2"/>
    <property type="match status" value="1"/>
</dbReference>
<dbReference type="PIRSF" id="PIRSF002599">
    <property type="entry name" value="Cold_shock_A"/>
    <property type="match status" value="1"/>
</dbReference>
<dbReference type="AlphaFoldDB" id="A0A2K1FTY0"/>
<reference evidence="2 3" key="1">
    <citation type="submission" date="2018-01" db="EMBL/GenBank/DDBJ databases">
        <title>Whole genome sequence of Azospirillum brasilense REC3 isolated from strawberry roots.</title>
        <authorList>
            <person name="Fontana C.A."/>
            <person name="Salazar S.M."/>
            <person name="Bassi D."/>
            <person name="Puglisi E."/>
            <person name="Lovaisa N.C."/>
            <person name="Toffoli L.M."/>
            <person name="Pedraza R."/>
            <person name="Cocconcelli P.S."/>
        </authorList>
    </citation>
    <scope>NUCLEOTIDE SEQUENCE [LARGE SCALE GENOMIC DNA]</scope>
    <source>
        <strain evidence="2 3">REC3</strain>
        <plasmid evidence="2">p21unnamed</plasmid>
    </source>
</reference>
<feature type="domain" description="CSD" evidence="1">
    <location>
        <begin position="1"/>
        <end position="45"/>
    </location>
</feature>
<organism evidence="2 3">
    <name type="scientific">Azospirillum argentinense</name>
    <dbReference type="NCBI Taxonomy" id="2970906"/>
    <lineage>
        <taxon>Bacteria</taxon>
        <taxon>Pseudomonadati</taxon>
        <taxon>Pseudomonadota</taxon>
        <taxon>Alphaproteobacteria</taxon>
        <taxon>Rhodospirillales</taxon>
        <taxon>Azospirillaceae</taxon>
        <taxon>Azospirillum</taxon>
    </lineage>
</organism>
<dbReference type="SUPFAM" id="SSF50249">
    <property type="entry name" value="Nucleic acid-binding proteins"/>
    <property type="match status" value="1"/>
</dbReference>
<proteinExistence type="predicted"/>
<dbReference type="EMBL" id="POWG01000038">
    <property type="protein sequence ID" value="PNQ95996.1"/>
    <property type="molecule type" value="Genomic_DNA"/>
</dbReference>
<geneLocation type="plasmid" evidence="2">
    <name>p21unnamed</name>
</geneLocation>
<dbReference type="Proteomes" id="UP000236268">
    <property type="component" value="Unassembled WGS sequence"/>
</dbReference>
<dbReference type="PANTHER" id="PTHR11544">
    <property type="entry name" value="COLD SHOCK DOMAIN CONTAINING PROTEINS"/>
    <property type="match status" value="1"/>
</dbReference>
<dbReference type="Gene3D" id="2.40.50.140">
    <property type="entry name" value="Nucleic acid-binding proteins"/>
    <property type="match status" value="1"/>
</dbReference>
<name>A0A2K1FTY0_9PROT</name>
<comment type="caution">
    <text evidence="2">The sequence shown here is derived from an EMBL/GenBank/DDBJ whole genome shotgun (WGS) entry which is preliminary data.</text>
</comment>
<sequence length="45" mass="4788">MAIGTVKWFNSTRGYGFIQPEDGSGDVFVQISAVDRSGSGHLNEG</sequence>
<gene>
    <name evidence="2" type="ORF">C1S70_26200</name>
</gene>
<keyword evidence="2" id="KW-0614">Plasmid</keyword>